<dbReference type="GO" id="GO:0005886">
    <property type="term" value="C:plasma membrane"/>
    <property type="evidence" value="ECO:0007669"/>
    <property type="project" value="UniProtKB-SubCell"/>
</dbReference>
<dbReference type="Proteomes" id="UP000019494">
    <property type="component" value="Unassembled WGS sequence"/>
</dbReference>
<name>W9GMK1_9MICO</name>
<dbReference type="SUPFAM" id="SSF103473">
    <property type="entry name" value="MFS general substrate transporter"/>
    <property type="match status" value="1"/>
</dbReference>
<keyword evidence="3 5" id="KW-1133">Transmembrane helix</keyword>
<evidence type="ECO:0000313" key="7">
    <source>
        <dbReference type="EMBL" id="EWT05109.1"/>
    </source>
</evidence>
<evidence type="ECO:0000256" key="3">
    <source>
        <dbReference type="ARBA" id="ARBA00022989"/>
    </source>
</evidence>
<evidence type="ECO:0000256" key="4">
    <source>
        <dbReference type="ARBA" id="ARBA00023136"/>
    </source>
</evidence>
<proteinExistence type="predicted"/>
<evidence type="ECO:0000259" key="6">
    <source>
        <dbReference type="PROSITE" id="PS50850"/>
    </source>
</evidence>
<dbReference type="GO" id="GO:0022857">
    <property type="term" value="F:transmembrane transporter activity"/>
    <property type="evidence" value="ECO:0007669"/>
    <property type="project" value="InterPro"/>
</dbReference>
<dbReference type="InterPro" id="IPR052524">
    <property type="entry name" value="MFS_Cyanate_Porter"/>
</dbReference>
<keyword evidence="2 5" id="KW-0812">Transmembrane</keyword>
<dbReference type="InterPro" id="IPR036259">
    <property type="entry name" value="MFS_trans_sf"/>
</dbReference>
<keyword evidence="4 5" id="KW-0472">Membrane</keyword>
<comment type="subcellular location">
    <subcellularLocation>
        <location evidence="1">Cell membrane</location>
        <topology evidence="1">Multi-pass membrane protein</topology>
    </subcellularLocation>
</comment>
<evidence type="ECO:0000256" key="2">
    <source>
        <dbReference type="ARBA" id="ARBA00022692"/>
    </source>
</evidence>
<evidence type="ECO:0000256" key="1">
    <source>
        <dbReference type="ARBA" id="ARBA00004651"/>
    </source>
</evidence>
<feature type="transmembrane region" description="Helical" evidence="5">
    <location>
        <begin position="50"/>
        <end position="74"/>
    </location>
</feature>
<dbReference type="PANTHER" id="PTHR23523:SF2">
    <property type="entry name" value="2-NITROIMIDAZOLE TRANSPORTER"/>
    <property type="match status" value="1"/>
</dbReference>
<keyword evidence="8" id="KW-1185">Reference proteome</keyword>
<dbReference type="InterPro" id="IPR011701">
    <property type="entry name" value="MFS"/>
</dbReference>
<feature type="transmembrane region" description="Helical" evidence="5">
    <location>
        <begin position="180"/>
        <end position="199"/>
    </location>
</feature>
<protein>
    <submittedName>
        <fullName evidence="7">MFS transporter</fullName>
    </submittedName>
</protein>
<dbReference type="Gene3D" id="1.20.1250.20">
    <property type="entry name" value="MFS general substrate transporter like domains"/>
    <property type="match status" value="2"/>
</dbReference>
<feature type="transmembrane region" description="Helical" evidence="5">
    <location>
        <begin position="144"/>
        <end position="168"/>
    </location>
</feature>
<dbReference type="PROSITE" id="PS50850">
    <property type="entry name" value="MFS"/>
    <property type="match status" value="1"/>
</dbReference>
<dbReference type="Pfam" id="PF07690">
    <property type="entry name" value="MFS_1"/>
    <property type="match status" value="1"/>
</dbReference>
<feature type="transmembrane region" description="Helical" evidence="5">
    <location>
        <begin position="346"/>
        <end position="365"/>
    </location>
</feature>
<feature type="transmembrane region" description="Helical" evidence="5">
    <location>
        <begin position="20"/>
        <end position="38"/>
    </location>
</feature>
<feature type="transmembrane region" description="Helical" evidence="5">
    <location>
        <begin position="86"/>
        <end position="106"/>
    </location>
</feature>
<dbReference type="AlphaFoldDB" id="W9GMK1"/>
<evidence type="ECO:0000313" key="8">
    <source>
        <dbReference type="Proteomes" id="UP000019494"/>
    </source>
</evidence>
<evidence type="ECO:0000256" key="5">
    <source>
        <dbReference type="SAM" id="Phobius"/>
    </source>
</evidence>
<sequence>MTTQPEPPTPARPLRPLPSFWTMVVALLAVAVNLRVTMTSIPPLIDTISAALGLSHAMAGVLTALPVLCMGLFAPLASRLAHRLGAVLIVLCSAVAILLGTIARGFGDNVALLYLGTFVAGVGIAIAGTLLPQLVKTFFPPERVGLVTGLYMAGMLGGATLASAVAVPLADRLGSWQGSLGSWAILAALGVVVWAPFTLRANPHHIRGEAGPGGLPWRSLTAWTVAVYLALQSWCFYSSIAWFAPTYVEHGWSKAGAGYLLAAFTTAQIISGLLGPALSDRFRDMRVLLLISAALGIIGCFGVYLAPLAAPWVWAFVIGLGQGSAFSLGLVLLVRYARTPGASARLSGMGFLVCYSLASLGPLAMGALRDRLGTLTLTWLILGLIGIVQCLVALRLRPGLAKVS</sequence>
<feature type="transmembrane region" description="Helical" evidence="5">
    <location>
        <begin position="312"/>
        <end position="334"/>
    </location>
</feature>
<accession>W9GMK1</accession>
<dbReference type="RefSeq" id="WP_034718530.1">
    <property type="nucleotide sequence ID" value="NZ_AWQS01000145.1"/>
</dbReference>
<feature type="transmembrane region" description="Helical" evidence="5">
    <location>
        <begin position="287"/>
        <end position="306"/>
    </location>
</feature>
<gene>
    <name evidence="7" type="ORF">N864_06895</name>
</gene>
<feature type="transmembrane region" description="Helical" evidence="5">
    <location>
        <begin position="220"/>
        <end position="244"/>
    </location>
</feature>
<feature type="transmembrane region" description="Helical" evidence="5">
    <location>
        <begin position="256"/>
        <end position="275"/>
    </location>
</feature>
<reference evidence="8" key="1">
    <citation type="submission" date="2013-08" db="EMBL/GenBank/DDBJ databases">
        <title>Intrasporangium oryzae NRRL B-24470.</title>
        <authorList>
            <person name="Liu H."/>
            <person name="Wang G."/>
        </authorList>
    </citation>
    <scope>NUCLEOTIDE SEQUENCE [LARGE SCALE GENOMIC DNA]</scope>
    <source>
        <strain evidence="8">Q5-1</strain>
    </source>
</reference>
<feature type="transmembrane region" description="Helical" evidence="5">
    <location>
        <begin position="112"/>
        <end position="132"/>
    </location>
</feature>
<dbReference type="PANTHER" id="PTHR23523">
    <property type="match status" value="1"/>
</dbReference>
<dbReference type="EMBL" id="AWQS01000145">
    <property type="protein sequence ID" value="EWT05109.1"/>
    <property type="molecule type" value="Genomic_DNA"/>
</dbReference>
<feature type="transmembrane region" description="Helical" evidence="5">
    <location>
        <begin position="377"/>
        <end position="396"/>
    </location>
</feature>
<dbReference type="PATRIC" id="fig|584657.3.peg.2999"/>
<comment type="caution">
    <text evidence="7">The sequence shown here is derived from an EMBL/GenBank/DDBJ whole genome shotgun (WGS) entry which is preliminary data.</text>
</comment>
<organism evidence="7 8">
    <name type="scientific">Intrasporangium chromatireducens Q5-1</name>
    <dbReference type="NCBI Taxonomy" id="584657"/>
    <lineage>
        <taxon>Bacteria</taxon>
        <taxon>Bacillati</taxon>
        <taxon>Actinomycetota</taxon>
        <taxon>Actinomycetes</taxon>
        <taxon>Micrococcales</taxon>
        <taxon>Intrasporangiaceae</taxon>
        <taxon>Intrasporangium</taxon>
    </lineage>
</organism>
<dbReference type="InterPro" id="IPR020846">
    <property type="entry name" value="MFS_dom"/>
</dbReference>
<feature type="domain" description="Major facilitator superfamily (MFS) profile" evidence="6">
    <location>
        <begin position="19"/>
        <end position="401"/>
    </location>
</feature>